<dbReference type="VEuPathDB" id="VectorBase:SSCA000169"/>
<comment type="subcellular location">
    <subcellularLocation>
        <location evidence="1">Membrane</location>
        <topology evidence="1">Multi-pass membrane protein</topology>
    </subcellularLocation>
</comment>
<reference evidence="5 6" key="1">
    <citation type="journal article" date="2015" name="Parasit. Vectors">
        <title>Draft genome of the scabies mite.</title>
        <authorList>
            <person name="Rider S.D.Jr."/>
            <person name="Morgan M.S."/>
            <person name="Arlian L.G."/>
        </authorList>
    </citation>
    <scope>NUCLEOTIDE SEQUENCE [LARGE SCALE GENOMIC DNA]</scope>
    <source>
        <strain evidence="5">Arlian Lab</strain>
    </source>
</reference>
<dbReference type="GO" id="GO:0015189">
    <property type="term" value="F:L-lysine transmembrane transporter activity"/>
    <property type="evidence" value="ECO:0007669"/>
    <property type="project" value="TreeGrafter"/>
</dbReference>
<dbReference type="Proteomes" id="UP000616769">
    <property type="component" value="Unassembled WGS sequence"/>
</dbReference>
<name>A0A132AHR4_SARSC</name>
<dbReference type="OrthoDB" id="3900342at2759"/>
<evidence type="ECO:0000256" key="4">
    <source>
        <dbReference type="ARBA" id="ARBA00023136"/>
    </source>
</evidence>
<dbReference type="PANTHER" id="PTHR43243:SF105">
    <property type="entry name" value="CATIONIC AMINO ACID TRANSPORTER C-TERMINAL DOMAIN-CONTAINING PROTEIN"/>
    <property type="match status" value="1"/>
</dbReference>
<dbReference type="GO" id="GO:0097638">
    <property type="term" value="P:L-arginine import across plasma membrane"/>
    <property type="evidence" value="ECO:0007669"/>
    <property type="project" value="TreeGrafter"/>
</dbReference>
<evidence type="ECO:0000256" key="2">
    <source>
        <dbReference type="ARBA" id="ARBA00022692"/>
    </source>
</evidence>
<keyword evidence="3" id="KW-1133">Transmembrane helix</keyword>
<keyword evidence="2" id="KW-0812">Transmembrane</keyword>
<gene>
    <name evidence="5" type="ORF">QR98_0090230</name>
</gene>
<dbReference type="AlphaFoldDB" id="A0A132AHR4"/>
<protein>
    <submittedName>
        <fullName evidence="5">Large neutral amino acid transporter-like protein 2</fullName>
    </submittedName>
</protein>
<evidence type="ECO:0000256" key="1">
    <source>
        <dbReference type="ARBA" id="ARBA00004141"/>
    </source>
</evidence>
<dbReference type="GO" id="GO:0005886">
    <property type="term" value="C:plasma membrane"/>
    <property type="evidence" value="ECO:0007669"/>
    <property type="project" value="TreeGrafter"/>
</dbReference>
<dbReference type="InterPro" id="IPR002293">
    <property type="entry name" value="AA/rel_permease1"/>
</dbReference>
<dbReference type="PANTHER" id="PTHR43243">
    <property type="entry name" value="INNER MEMBRANE TRANSPORTER YGJI-RELATED"/>
    <property type="match status" value="1"/>
</dbReference>
<dbReference type="Pfam" id="PF13520">
    <property type="entry name" value="AA_permease_2"/>
    <property type="match status" value="1"/>
</dbReference>
<keyword evidence="4" id="KW-0472">Membrane</keyword>
<dbReference type="GO" id="GO:0000064">
    <property type="term" value="F:L-ornithine transmembrane transporter activity"/>
    <property type="evidence" value="ECO:0007669"/>
    <property type="project" value="TreeGrafter"/>
</dbReference>
<dbReference type="Gene3D" id="1.20.1740.10">
    <property type="entry name" value="Amino acid/polyamine transporter I"/>
    <property type="match status" value="1"/>
</dbReference>
<accession>A0A132AHR4</accession>
<sequence>MIFLRNFFKALLRRKRIDSSSLGKTRLNRCLSTLDLTALGIGSTLGLGIYVLAGDVASRTSGPAVTISFFIAAIASVFAGLCYAEFGARVPKAGSSYVYSYVTVGLLSSIINEFIILIQSDCSLSIIKGEFMAFVIGWNLVLEYVIGTASVARGYSNYIDSLANGTIQNNLRYYMPINVSGLSAYPDFLAFFITFTLTIMLIIGVRESTRFNSLFTCINLLVVMFVIIAGLFHVDFHNWNLSKSEVPDNAGKGGFLPYGFSGMMSGAATCFYAFIGFDVIATTGEEARNPQKSIPISIVLSLLFLISVSLRYKH</sequence>
<evidence type="ECO:0000256" key="3">
    <source>
        <dbReference type="ARBA" id="ARBA00022989"/>
    </source>
</evidence>
<dbReference type="GO" id="GO:0061459">
    <property type="term" value="F:L-arginine transmembrane transporter activity"/>
    <property type="evidence" value="ECO:0007669"/>
    <property type="project" value="TreeGrafter"/>
</dbReference>
<dbReference type="EMBL" id="JXLN01015217">
    <property type="protein sequence ID" value="KPM10467.1"/>
    <property type="molecule type" value="Genomic_DNA"/>
</dbReference>
<proteinExistence type="predicted"/>
<evidence type="ECO:0000313" key="6">
    <source>
        <dbReference type="Proteomes" id="UP000616769"/>
    </source>
</evidence>
<organism evidence="5 6">
    <name type="scientific">Sarcoptes scabiei</name>
    <name type="common">Itch mite</name>
    <name type="synonym">Acarus scabiei</name>
    <dbReference type="NCBI Taxonomy" id="52283"/>
    <lineage>
        <taxon>Eukaryota</taxon>
        <taxon>Metazoa</taxon>
        <taxon>Ecdysozoa</taxon>
        <taxon>Arthropoda</taxon>
        <taxon>Chelicerata</taxon>
        <taxon>Arachnida</taxon>
        <taxon>Acari</taxon>
        <taxon>Acariformes</taxon>
        <taxon>Sarcoptiformes</taxon>
        <taxon>Astigmata</taxon>
        <taxon>Psoroptidia</taxon>
        <taxon>Sarcoptoidea</taxon>
        <taxon>Sarcoptidae</taxon>
        <taxon>Sarcoptinae</taxon>
        <taxon>Sarcoptes</taxon>
    </lineage>
</organism>
<comment type="caution">
    <text evidence="5">The sequence shown here is derived from an EMBL/GenBank/DDBJ whole genome shotgun (WGS) entry which is preliminary data.</text>
</comment>
<evidence type="ECO:0000313" key="5">
    <source>
        <dbReference type="EMBL" id="KPM10467.1"/>
    </source>
</evidence>